<accession>A0A915JIW9</accession>
<organism evidence="2 3">
    <name type="scientific">Romanomermis culicivorax</name>
    <name type="common">Nematode worm</name>
    <dbReference type="NCBI Taxonomy" id="13658"/>
    <lineage>
        <taxon>Eukaryota</taxon>
        <taxon>Metazoa</taxon>
        <taxon>Ecdysozoa</taxon>
        <taxon>Nematoda</taxon>
        <taxon>Enoplea</taxon>
        <taxon>Dorylaimia</taxon>
        <taxon>Mermithida</taxon>
        <taxon>Mermithoidea</taxon>
        <taxon>Mermithidae</taxon>
        <taxon>Romanomermis</taxon>
    </lineage>
</organism>
<dbReference type="WBParaSite" id="nRc.2.0.1.t26090-RA">
    <property type="protein sequence ID" value="nRc.2.0.1.t26090-RA"/>
    <property type="gene ID" value="nRc.2.0.1.g26090"/>
</dbReference>
<dbReference type="Proteomes" id="UP000887565">
    <property type="component" value="Unplaced"/>
</dbReference>
<keyword evidence="2" id="KW-1185">Reference proteome</keyword>
<evidence type="ECO:0000256" key="1">
    <source>
        <dbReference type="SAM" id="MobiDB-lite"/>
    </source>
</evidence>
<feature type="compositionally biased region" description="Basic and acidic residues" evidence="1">
    <location>
        <begin position="1"/>
        <end position="11"/>
    </location>
</feature>
<proteinExistence type="predicted"/>
<evidence type="ECO:0000313" key="2">
    <source>
        <dbReference type="Proteomes" id="UP000887565"/>
    </source>
</evidence>
<evidence type="ECO:0000313" key="3">
    <source>
        <dbReference type="WBParaSite" id="nRc.2.0.1.t26090-RA"/>
    </source>
</evidence>
<sequence length="71" mass="8013">MHKNASPDRKPYNSIKKVVCKNSDQLGDRDACRIMSSERPSARRSSCNSAASKSKRIFFEEDDLSMISESD</sequence>
<reference evidence="3" key="1">
    <citation type="submission" date="2022-11" db="UniProtKB">
        <authorList>
            <consortium name="WormBaseParasite"/>
        </authorList>
    </citation>
    <scope>IDENTIFICATION</scope>
</reference>
<name>A0A915JIW9_ROMCU</name>
<dbReference type="AlphaFoldDB" id="A0A915JIW9"/>
<feature type="region of interest" description="Disordered" evidence="1">
    <location>
        <begin position="1"/>
        <end position="20"/>
    </location>
</feature>
<protein>
    <submittedName>
        <fullName evidence="3">Uncharacterized protein</fullName>
    </submittedName>
</protein>